<dbReference type="InterPro" id="IPR003594">
    <property type="entry name" value="HATPase_dom"/>
</dbReference>
<dbReference type="SUPFAM" id="SSF55874">
    <property type="entry name" value="ATPase domain of HSP90 chaperone/DNA topoisomerase II/histidine kinase"/>
    <property type="match status" value="1"/>
</dbReference>
<keyword evidence="2" id="KW-0547">Nucleotide-binding</keyword>
<dbReference type="GO" id="GO:0005524">
    <property type="term" value="F:ATP binding"/>
    <property type="evidence" value="ECO:0007669"/>
    <property type="project" value="UniProtKB-KW"/>
</dbReference>
<keyword evidence="3" id="KW-1185">Reference proteome</keyword>
<feature type="domain" description="Histidine kinase/HSP90-like ATPase" evidence="1">
    <location>
        <begin position="204"/>
        <end position="314"/>
    </location>
</feature>
<evidence type="ECO:0000313" key="3">
    <source>
        <dbReference type="Proteomes" id="UP001579974"/>
    </source>
</evidence>
<evidence type="ECO:0000313" key="2">
    <source>
        <dbReference type="EMBL" id="MFB5191912.1"/>
    </source>
</evidence>
<dbReference type="Proteomes" id="UP001579974">
    <property type="component" value="Unassembled WGS sequence"/>
</dbReference>
<dbReference type="EMBL" id="JBDXSU010000015">
    <property type="protein sequence ID" value="MFB5191912.1"/>
    <property type="molecule type" value="Genomic_DNA"/>
</dbReference>
<dbReference type="Pfam" id="PF13581">
    <property type="entry name" value="HATPase_c_2"/>
    <property type="match status" value="1"/>
</dbReference>
<proteinExistence type="predicted"/>
<protein>
    <submittedName>
        <fullName evidence="2">ATP-binding protein</fullName>
    </submittedName>
</protein>
<dbReference type="Gene3D" id="3.30.565.10">
    <property type="entry name" value="Histidine kinase-like ATPase, C-terminal domain"/>
    <property type="match status" value="1"/>
</dbReference>
<keyword evidence="2" id="KW-0067">ATP-binding</keyword>
<evidence type="ECO:0000259" key="1">
    <source>
        <dbReference type="Pfam" id="PF13581"/>
    </source>
</evidence>
<dbReference type="CDD" id="cd16936">
    <property type="entry name" value="HATPase_RsbW-like"/>
    <property type="match status" value="1"/>
</dbReference>
<comment type="caution">
    <text evidence="2">The sequence shown here is derived from an EMBL/GenBank/DDBJ whole genome shotgun (WGS) entry which is preliminary data.</text>
</comment>
<dbReference type="RefSeq" id="WP_275475024.1">
    <property type="nucleotide sequence ID" value="NZ_CP162940.1"/>
</dbReference>
<organism evidence="2 3">
    <name type="scientific">Alicyclobacillus fastidiosus</name>
    <dbReference type="NCBI Taxonomy" id="392011"/>
    <lineage>
        <taxon>Bacteria</taxon>
        <taxon>Bacillati</taxon>
        <taxon>Bacillota</taxon>
        <taxon>Bacilli</taxon>
        <taxon>Bacillales</taxon>
        <taxon>Alicyclobacillaceae</taxon>
        <taxon>Alicyclobacillus</taxon>
    </lineage>
</organism>
<reference evidence="2 3" key="1">
    <citation type="journal article" date="2024" name="Int. J. Mol. Sci.">
        <title>Exploration of Alicyclobacillus spp. Genome in Search of Antibiotic Resistance.</title>
        <authorList>
            <person name="Bucka-Kolendo J."/>
            <person name="Kiousi D.E."/>
            <person name="Dekowska A."/>
            <person name="Mikolajczuk-Szczyrba A."/>
            <person name="Karadedos D.M."/>
            <person name="Michael P."/>
            <person name="Galanis A."/>
            <person name="Sokolowska B."/>
        </authorList>
    </citation>
    <scope>NUCLEOTIDE SEQUENCE [LARGE SCALE GENOMIC DNA]</scope>
    <source>
        <strain evidence="2 3">KKP 3000</strain>
    </source>
</reference>
<sequence length="322" mass="36848">MKHFIDKMFRPSHKDSKTQSVFPSLPAHLTKRDAQQRALVGWIARRVGQLLTLEVEESDFLFYAAFSYQSKDDKKNEFDKILYFAERLVRYGATHKSVLEKAPDIMVTPTLENCLTKVEEEYRGDLSRDREYQISGRDDRGHPPFAAQTKEDDWNKRVWQVYRDVIFAATQKKFLLITNQEVDSYRRGNVHLEVEIKERADITKCREDANHVFLKLGCAPSSIMGRLLVISEAVTNILKHAEHGKMMLVDDDHSTRAVIQDKGPGFSITDLPNTTLLAGYSTKKSLGQGFTLMMKMSDQVLLATSPEGSTIILVFNKKQDKE</sequence>
<dbReference type="InterPro" id="IPR036890">
    <property type="entry name" value="HATPase_C_sf"/>
</dbReference>
<name>A0ABV5AJQ6_9BACL</name>
<gene>
    <name evidence="2" type="ORF">KKP3000_000700</name>
</gene>
<accession>A0ABV5AJQ6</accession>